<dbReference type="InterPro" id="IPR016024">
    <property type="entry name" value="ARM-type_fold"/>
</dbReference>
<evidence type="ECO:0000313" key="1">
    <source>
        <dbReference type="EMBL" id="NBC41248.1"/>
    </source>
</evidence>
<organism evidence="1 2">
    <name type="scientific">Corallococcus exiguus</name>
    <dbReference type="NCBI Taxonomy" id="83462"/>
    <lineage>
        <taxon>Bacteria</taxon>
        <taxon>Pseudomonadati</taxon>
        <taxon>Myxococcota</taxon>
        <taxon>Myxococcia</taxon>
        <taxon>Myxococcales</taxon>
        <taxon>Cystobacterineae</taxon>
        <taxon>Myxococcaceae</taxon>
        <taxon>Corallococcus</taxon>
    </lineage>
</organism>
<dbReference type="EMBL" id="JAAAPK010000003">
    <property type="protein sequence ID" value="NBC41248.1"/>
    <property type="molecule type" value="Genomic_DNA"/>
</dbReference>
<dbReference type="RefSeq" id="WP_139917587.1">
    <property type="nucleotide sequence ID" value="NZ_CBCSLE010000112.1"/>
</dbReference>
<dbReference type="InterPro" id="IPR011989">
    <property type="entry name" value="ARM-like"/>
</dbReference>
<evidence type="ECO:0000313" key="2">
    <source>
        <dbReference type="Proteomes" id="UP000537825"/>
    </source>
</evidence>
<reference evidence="1 2" key="1">
    <citation type="submission" date="2020-01" db="EMBL/GenBank/DDBJ databases">
        <title>The draft genome sequence of Corallococcus exiguus DSM 14696.</title>
        <authorList>
            <person name="Zhang X."/>
            <person name="Zhu H."/>
        </authorList>
    </citation>
    <scope>NUCLEOTIDE SEQUENCE [LARGE SCALE GENOMIC DNA]</scope>
    <source>
        <strain evidence="1 2">DSM 14696</strain>
    </source>
</reference>
<evidence type="ECO:0008006" key="3">
    <source>
        <dbReference type="Google" id="ProtNLM"/>
    </source>
</evidence>
<keyword evidence="2" id="KW-1185">Reference proteome</keyword>
<proteinExistence type="predicted"/>
<protein>
    <recommendedName>
        <fullName evidence="3">HEAT repeat domain-containing protein</fullName>
    </recommendedName>
</protein>
<sequence length="277" mass="30359">MAIPAHYDALSALELVAIALLEVKGDWTWAAYEALRKRDQEEVFEAAVQLLRSPSARERSLGADLLVQATGYDEEARLERGARSADVLLAAIPTEQDARVLWAMGHTLGYLADARAVPVLQALKDHPDSRVRLGVASGLSQLQSPVALQTLIELSRDGHASVREEAISALSLKDELAVDSPELRDAFLDRLSDEVTDIRTDSLIGLARRKDPRVRAPLRRELERRPVAIEAIEAVRYLEDASLLPLLLAVREAARPMDDAFEGAIDFAIECLGGRAS</sequence>
<dbReference type="Gene3D" id="1.25.10.10">
    <property type="entry name" value="Leucine-rich Repeat Variant"/>
    <property type="match status" value="1"/>
</dbReference>
<accession>A0A7X5BTH9</accession>
<name>A0A7X5BTH9_9BACT</name>
<dbReference type="AlphaFoldDB" id="A0A7X5BTH9"/>
<gene>
    <name evidence="1" type="ORF">GTZ93_15575</name>
</gene>
<dbReference type="Proteomes" id="UP000537825">
    <property type="component" value="Unassembled WGS sequence"/>
</dbReference>
<dbReference type="Pfam" id="PF13646">
    <property type="entry name" value="HEAT_2"/>
    <property type="match status" value="1"/>
</dbReference>
<comment type="caution">
    <text evidence="1">The sequence shown here is derived from an EMBL/GenBank/DDBJ whole genome shotgun (WGS) entry which is preliminary data.</text>
</comment>
<dbReference type="SUPFAM" id="SSF48371">
    <property type="entry name" value="ARM repeat"/>
    <property type="match status" value="1"/>
</dbReference>